<organism evidence="8 9">
    <name type="scientific">Tegillarca granosa</name>
    <name type="common">Malaysian cockle</name>
    <name type="synonym">Anadara granosa</name>
    <dbReference type="NCBI Taxonomy" id="220873"/>
    <lineage>
        <taxon>Eukaryota</taxon>
        <taxon>Metazoa</taxon>
        <taxon>Spiralia</taxon>
        <taxon>Lophotrochozoa</taxon>
        <taxon>Mollusca</taxon>
        <taxon>Bivalvia</taxon>
        <taxon>Autobranchia</taxon>
        <taxon>Pteriomorphia</taxon>
        <taxon>Arcoida</taxon>
        <taxon>Arcoidea</taxon>
        <taxon>Arcidae</taxon>
        <taxon>Tegillarca</taxon>
    </lineage>
</organism>
<comment type="caution">
    <text evidence="8">The sequence shown here is derived from an EMBL/GenBank/DDBJ whole genome shotgun (WGS) entry which is preliminary data.</text>
</comment>
<evidence type="ECO:0000259" key="7">
    <source>
        <dbReference type="PROSITE" id="PS50808"/>
    </source>
</evidence>
<evidence type="ECO:0000313" key="9">
    <source>
        <dbReference type="Proteomes" id="UP001217089"/>
    </source>
</evidence>
<evidence type="ECO:0000256" key="5">
    <source>
        <dbReference type="ARBA" id="ARBA00023163"/>
    </source>
</evidence>
<evidence type="ECO:0000313" key="8">
    <source>
        <dbReference type="EMBL" id="KAJ8302381.1"/>
    </source>
</evidence>
<dbReference type="Pfam" id="PF02892">
    <property type="entry name" value="zf-BED"/>
    <property type="match status" value="1"/>
</dbReference>
<dbReference type="SUPFAM" id="SSF140996">
    <property type="entry name" value="Hermes dimerisation domain"/>
    <property type="match status" value="1"/>
</dbReference>
<evidence type="ECO:0000256" key="1">
    <source>
        <dbReference type="ARBA" id="ARBA00022723"/>
    </source>
</evidence>
<dbReference type="PROSITE" id="PS50808">
    <property type="entry name" value="ZF_BED"/>
    <property type="match status" value="1"/>
</dbReference>
<dbReference type="SUPFAM" id="SSF57667">
    <property type="entry name" value="beta-beta-alpha zinc fingers"/>
    <property type="match status" value="1"/>
</dbReference>
<name>A0ABQ9EEV2_TEGGR</name>
<keyword evidence="5" id="KW-0804">Transcription</keyword>
<dbReference type="PANTHER" id="PTHR46481:SF9">
    <property type="entry name" value="ZINC FINGER BED DOMAIN-CONTAINING PROTEIN 1-LIKE"/>
    <property type="match status" value="1"/>
</dbReference>
<dbReference type="Proteomes" id="UP001217089">
    <property type="component" value="Unassembled WGS sequence"/>
</dbReference>
<protein>
    <recommendedName>
        <fullName evidence="7">BED-type domain-containing protein</fullName>
    </recommendedName>
</protein>
<proteinExistence type="predicted"/>
<reference evidence="8 9" key="1">
    <citation type="submission" date="2022-12" db="EMBL/GenBank/DDBJ databases">
        <title>Chromosome-level genome of Tegillarca granosa.</title>
        <authorList>
            <person name="Kim J."/>
        </authorList>
    </citation>
    <scope>NUCLEOTIDE SEQUENCE [LARGE SCALE GENOMIC DNA]</scope>
    <source>
        <strain evidence="8">Teg-2019</strain>
        <tissue evidence="8">Adductor muscle</tissue>
    </source>
</reference>
<feature type="domain" description="BED-type" evidence="7">
    <location>
        <begin position="13"/>
        <end position="71"/>
    </location>
</feature>
<evidence type="ECO:0000256" key="6">
    <source>
        <dbReference type="PROSITE-ProRule" id="PRU00027"/>
    </source>
</evidence>
<dbReference type="PANTHER" id="PTHR46481">
    <property type="entry name" value="ZINC FINGER BED DOMAIN-CONTAINING PROTEIN 4"/>
    <property type="match status" value="1"/>
</dbReference>
<dbReference type="SMART" id="SM00614">
    <property type="entry name" value="ZnF_BED"/>
    <property type="match status" value="1"/>
</dbReference>
<keyword evidence="1" id="KW-0479">Metal-binding</keyword>
<keyword evidence="3" id="KW-0862">Zinc</keyword>
<keyword evidence="9" id="KW-1185">Reference proteome</keyword>
<keyword evidence="2 6" id="KW-0863">Zinc-finger</keyword>
<evidence type="ECO:0000256" key="2">
    <source>
        <dbReference type="ARBA" id="ARBA00022771"/>
    </source>
</evidence>
<evidence type="ECO:0000256" key="3">
    <source>
        <dbReference type="ARBA" id="ARBA00022833"/>
    </source>
</evidence>
<keyword evidence="4" id="KW-0805">Transcription regulation</keyword>
<sequence length="234" mass="26754">MADEKEIISFPGKAKSKVWERFGFYKDPMTKNIEKSHAVCKECRAEIKYSGNTSNLQYHIDKYHAKKLDSPNQPKQLPIFQSFANQSKLPFNSSRATAITKSIAEYLILEMKPLTTVESQSFKNMFKVTEPRYIVPSRSYFKETLIPSMYKSTKEAVIYDINRANVVSLTTDCWTSHATQAYMTVTAHAISPTWDLTNYVLQTRELPGSHTGELKLLQQFYVKATTPLLALSFP</sequence>
<dbReference type="InterPro" id="IPR003656">
    <property type="entry name" value="Znf_BED"/>
</dbReference>
<dbReference type="InterPro" id="IPR052035">
    <property type="entry name" value="ZnF_BED_domain_contain"/>
</dbReference>
<dbReference type="EMBL" id="JARBDR010000918">
    <property type="protein sequence ID" value="KAJ8302381.1"/>
    <property type="molecule type" value="Genomic_DNA"/>
</dbReference>
<gene>
    <name evidence="8" type="ORF">KUTeg_021368</name>
</gene>
<accession>A0ABQ9EEV2</accession>
<dbReference type="InterPro" id="IPR036236">
    <property type="entry name" value="Znf_C2H2_sf"/>
</dbReference>
<evidence type="ECO:0000256" key="4">
    <source>
        <dbReference type="ARBA" id="ARBA00023015"/>
    </source>
</evidence>